<reference evidence="1 2" key="1">
    <citation type="submission" date="2010-12" db="EMBL/GenBank/DDBJ databases">
        <authorList>
            <person name="Muzny D."/>
            <person name="Qin X."/>
            <person name="Deng J."/>
            <person name="Jiang H."/>
            <person name="Liu Y."/>
            <person name="Qu J."/>
            <person name="Song X.-Z."/>
            <person name="Zhang L."/>
            <person name="Thornton R."/>
            <person name="Coyle M."/>
            <person name="Francisco L."/>
            <person name="Jackson L."/>
            <person name="Javaid M."/>
            <person name="Korchina V."/>
            <person name="Kovar C."/>
            <person name="Mata R."/>
            <person name="Mathew T."/>
            <person name="Ngo R."/>
            <person name="Nguyen L."/>
            <person name="Nguyen N."/>
            <person name="Okwuonu G."/>
            <person name="Ongeri F."/>
            <person name="Pham C."/>
            <person name="Simmons D."/>
            <person name="Wilczek-Boney K."/>
            <person name="Hale W."/>
            <person name="Jakkamsetti A."/>
            <person name="Pham P."/>
            <person name="Ruth R."/>
            <person name="San Lucas F."/>
            <person name="Warren J."/>
            <person name="Zhang J."/>
            <person name="Zhao Z."/>
            <person name="Zhou C."/>
            <person name="Zhu D."/>
            <person name="Lee S."/>
            <person name="Bess C."/>
            <person name="Blankenburg K."/>
            <person name="Forbes L."/>
            <person name="Fu Q."/>
            <person name="Gubbala S."/>
            <person name="Hirani K."/>
            <person name="Jayaseelan J.C."/>
            <person name="Lara F."/>
            <person name="Munidasa M."/>
            <person name="Palculict T."/>
            <person name="Patil S."/>
            <person name="Pu L.-L."/>
            <person name="Saada N."/>
            <person name="Tang L."/>
            <person name="Weissenberger G."/>
            <person name="Zhu Y."/>
            <person name="Hemphill L."/>
            <person name="Shang Y."/>
            <person name="Youmans B."/>
            <person name="Ayvaz T."/>
            <person name="Ross M."/>
            <person name="Santibanez J."/>
            <person name="Aqrawi P."/>
            <person name="Gross S."/>
            <person name="Joshi V."/>
            <person name="Fowler G."/>
            <person name="Nazareth L."/>
            <person name="Reid J."/>
            <person name="Worley K."/>
            <person name="Petrosino J."/>
            <person name="Highlander S."/>
            <person name="Gibbs R."/>
        </authorList>
    </citation>
    <scope>NUCLEOTIDE SEQUENCE [LARGE SCALE GENOMIC DNA]</scope>
    <source>
        <strain evidence="1 2">DSM 15606</strain>
    </source>
</reference>
<dbReference type="EMBL" id="AEQO01000173">
    <property type="protein sequence ID" value="EFV03673.1"/>
    <property type="molecule type" value="Genomic_DNA"/>
</dbReference>
<evidence type="ECO:0000313" key="2">
    <source>
        <dbReference type="Proteomes" id="UP000003874"/>
    </source>
</evidence>
<name>E6MRR7_9BACT</name>
<evidence type="ECO:0000313" key="1">
    <source>
        <dbReference type="EMBL" id="EFV03673.1"/>
    </source>
</evidence>
<comment type="caution">
    <text evidence="1">The sequence shown here is derived from an EMBL/GenBank/DDBJ whole genome shotgun (WGS) entry which is preliminary data.</text>
</comment>
<accession>E6MRR7</accession>
<gene>
    <name evidence="1" type="ORF">HMPREF9420_2185</name>
</gene>
<dbReference type="Proteomes" id="UP000003874">
    <property type="component" value="Unassembled WGS sequence"/>
</dbReference>
<dbReference type="HOGENOM" id="CLU_3121274_0_0_10"/>
<dbReference type="AlphaFoldDB" id="E6MRR7"/>
<organism evidence="1 2">
    <name type="scientific">Segatella salivae DSM 15606</name>
    <dbReference type="NCBI Taxonomy" id="888832"/>
    <lineage>
        <taxon>Bacteria</taxon>
        <taxon>Pseudomonadati</taxon>
        <taxon>Bacteroidota</taxon>
        <taxon>Bacteroidia</taxon>
        <taxon>Bacteroidales</taxon>
        <taxon>Prevotellaceae</taxon>
        <taxon>Segatella</taxon>
    </lineage>
</organism>
<proteinExistence type="predicted"/>
<keyword evidence="2" id="KW-1185">Reference proteome</keyword>
<protein>
    <submittedName>
        <fullName evidence="1">Uncharacterized protein</fullName>
    </submittedName>
</protein>
<sequence>MQTLEKSLRFGADSFQLFIYFSPISQRMFDGLDKLTIEIIDNQGVRLPKN</sequence>